<evidence type="ECO:0000313" key="9">
    <source>
        <dbReference type="EMBL" id="KWW16355.1"/>
    </source>
</evidence>
<dbReference type="AlphaFoldDB" id="A0A109MVF4"/>
<feature type="binding site" evidence="7">
    <location>
        <begin position="138"/>
        <end position="142"/>
    </location>
    <ligand>
        <name>ATP</name>
        <dbReference type="ChEBI" id="CHEBI:30616"/>
    </ligand>
</feature>
<evidence type="ECO:0000256" key="6">
    <source>
        <dbReference type="PIRSR" id="PIRSR000705-1"/>
    </source>
</evidence>
<evidence type="ECO:0000313" key="10">
    <source>
        <dbReference type="Proteomes" id="UP000064189"/>
    </source>
</evidence>
<dbReference type="Pfam" id="PF01712">
    <property type="entry name" value="dNK"/>
    <property type="match status" value="1"/>
</dbReference>
<dbReference type="GO" id="GO:0005524">
    <property type="term" value="F:ATP binding"/>
    <property type="evidence" value="ECO:0007669"/>
    <property type="project" value="UniProtKB-KW"/>
</dbReference>
<feature type="domain" description="Deoxynucleoside kinase" evidence="8">
    <location>
        <begin position="7"/>
        <end position="205"/>
    </location>
</feature>
<accession>A0A109MVF4</accession>
<comment type="similarity">
    <text evidence="1">Belongs to the DCK/DGK family.</text>
</comment>
<keyword evidence="3 7" id="KW-0547">Nucleotide-binding</keyword>
<feature type="binding site" evidence="7">
    <location>
        <begin position="186"/>
        <end position="188"/>
    </location>
    <ligand>
        <name>ATP</name>
        <dbReference type="ChEBI" id="CHEBI:30616"/>
    </ligand>
</feature>
<dbReference type="PIRSF" id="PIRSF000705">
    <property type="entry name" value="DNK"/>
    <property type="match status" value="1"/>
</dbReference>
<dbReference type="SUPFAM" id="SSF52540">
    <property type="entry name" value="P-loop containing nucleoside triphosphate hydrolases"/>
    <property type="match status" value="1"/>
</dbReference>
<keyword evidence="2" id="KW-0808">Transferase</keyword>
<comment type="caution">
    <text evidence="9">The sequence shown here is derived from an EMBL/GenBank/DDBJ whole genome shotgun (WGS) entry which is preliminary data.</text>
</comment>
<evidence type="ECO:0000256" key="5">
    <source>
        <dbReference type="ARBA" id="ARBA00022840"/>
    </source>
</evidence>
<dbReference type="Gene3D" id="3.40.50.300">
    <property type="entry name" value="P-loop containing nucleotide triphosphate hydrolases"/>
    <property type="match status" value="1"/>
</dbReference>
<evidence type="ECO:0000256" key="1">
    <source>
        <dbReference type="ARBA" id="ARBA00007420"/>
    </source>
</evidence>
<dbReference type="PANTHER" id="PTHR10513">
    <property type="entry name" value="DEOXYNUCLEOSIDE KINASE"/>
    <property type="match status" value="1"/>
</dbReference>
<evidence type="ECO:0000259" key="8">
    <source>
        <dbReference type="Pfam" id="PF01712"/>
    </source>
</evidence>
<organism evidence="9 10">
    <name type="scientific">Peribacillus simplex</name>
    <dbReference type="NCBI Taxonomy" id="1478"/>
    <lineage>
        <taxon>Bacteria</taxon>
        <taxon>Bacillati</taxon>
        <taxon>Bacillota</taxon>
        <taxon>Bacilli</taxon>
        <taxon>Bacillales</taxon>
        <taxon>Bacillaceae</taxon>
        <taxon>Peribacillus</taxon>
    </lineage>
</organism>
<evidence type="ECO:0000256" key="4">
    <source>
        <dbReference type="ARBA" id="ARBA00022777"/>
    </source>
</evidence>
<proteinExistence type="inferred from homology"/>
<dbReference type="GO" id="GO:0005737">
    <property type="term" value="C:cytoplasm"/>
    <property type="evidence" value="ECO:0007669"/>
    <property type="project" value="TreeGrafter"/>
</dbReference>
<keyword evidence="5 7" id="KW-0067">ATP-binding</keyword>
<sequence length="219" mass="25639">MKSTPFITVEGPIGVGKTSLAKIIAEHFHISLLKEIVDENPFLGKFYDNIEEWSFQTEMFFLCNRYKQLEDIEKKYLTKDQAVVADYHIFKNLIFAERTLKNEQYNKYLEIFNILTRDMPRPNMVIYLHASLDTLLTRIGKRGREIEKNISSIYLEQLSADYQTFMERFEKQHPDIPVLTFNGDELDFVGNKDDLKTIISQIENALQKGVNSNELTKEI</sequence>
<feature type="active site" description="Proton acceptor" evidence="6">
    <location>
        <position position="80"/>
    </location>
</feature>
<reference evidence="9 10" key="1">
    <citation type="submission" date="2015-11" db="EMBL/GenBank/DDBJ databases">
        <title>Genome Sequence of Bacillus simplex strain VanAntwerpen2.</title>
        <authorList>
            <person name="Couger M.B."/>
        </authorList>
    </citation>
    <scope>NUCLEOTIDE SEQUENCE [LARGE SCALE GENOMIC DNA]</scope>
    <source>
        <strain evidence="9 10">VanAntwerpen02</strain>
    </source>
</reference>
<dbReference type="CDD" id="cd01673">
    <property type="entry name" value="dNK"/>
    <property type="match status" value="1"/>
</dbReference>
<protein>
    <submittedName>
        <fullName evidence="9">Deoxyguanosine kinase</fullName>
    </submittedName>
</protein>
<dbReference type="Proteomes" id="UP000064189">
    <property type="component" value="Unassembled WGS sequence"/>
</dbReference>
<dbReference type="InterPro" id="IPR027417">
    <property type="entry name" value="P-loop_NTPase"/>
</dbReference>
<keyword evidence="4 9" id="KW-0418">Kinase</keyword>
<dbReference type="RefSeq" id="WP_061143385.1">
    <property type="nucleotide sequence ID" value="NZ_LNNH01000034.1"/>
</dbReference>
<feature type="binding site" evidence="7">
    <location>
        <begin position="11"/>
        <end position="19"/>
    </location>
    <ligand>
        <name>ATP</name>
        <dbReference type="ChEBI" id="CHEBI:30616"/>
    </ligand>
</feature>
<name>A0A109MVF4_9BACI</name>
<dbReference type="GO" id="GO:0019136">
    <property type="term" value="F:deoxynucleoside kinase activity"/>
    <property type="evidence" value="ECO:0007669"/>
    <property type="project" value="InterPro"/>
</dbReference>
<evidence type="ECO:0000256" key="2">
    <source>
        <dbReference type="ARBA" id="ARBA00022679"/>
    </source>
</evidence>
<dbReference type="PANTHER" id="PTHR10513:SF46">
    <property type="entry name" value="DEOXYGUANOSINE KINASE"/>
    <property type="match status" value="1"/>
</dbReference>
<evidence type="ECO:0000256" key="3">
    <source>
        <dbReference type="ARBA" id="ARBA00022741"/>
    </source>
</evidence>
<dbReference type="FunFam" id="3.40.50.300:FF:000659">
    <property type="entry name" value="Deoxyguanosine kinase"/>
    <property type="match status" value="1"/>
</dbReference>
<gene>
    <name evidence="9" type="ORF">AS888_24640</name>
</gene>
<evidence type="ECO:0000256" key="7">
    <source>
        <dbReference type="PIRSR" id="PIRSR000705-3"/>
    </source>
</evidence>
<dbReference type="InterPro" id="IPR031314">
    <property type="entry name" value="DNK_dom"/>
</dbReference>
<dbReference type="InterPro" id="IPR050566">
    <property type="entry name" value="Deoxyribonucleoside_kinase"/>
</dbReference>
<dbReference type="EMBL" id="LNNH01000034">
    <property type="protein sequence ID" value="KWW16355.1"/>
    <property type="molecule type" value="Genomic_DNA"/>
</dbReference>
<dbReference type="InterPro" id="IPR002624">
    <property type="entry name" value="DCK/DGK"/>
</dbReference>
<keyword evidence="10" id="KW-1185">Reference proteome</keyword>